<keyword evidence="1" id="KW-0732">Signal</keyword>
<evidence type="ECO:0008006" key="4">
    <source>
        <dbReference type="Google" id="ProtNLM"/>
    </source>
</evidence>
<accession>A0A7X5TXE7</accession>
<evidence type="ECO:0000313" key="3">
    <source>
        <dbReference type="Proteomes" id="UP000547444"/>
    </source>
</evidence>
<protein>
    <recommendedName>
        <fullName evidence="4">Secreted protein</fullName>
    </recommendedName>
</protein>
<feature type="chain" id="PRO_5030860318" description="Secreted protein" evidence="1">
    <location>
        <begin position="36"/>
        <end position="176"/>
    </location>
</feature>
<gene>
    <name evidence="2" type="ORF">FHU31_001458</name>
</gene>
<reference evidence="2 3" key="1">
    <citation type="submission" date="2020-03" db="EMBL/GenBank/DDBJ databases">
        <title>Sequencing the genomes of 1000 actinobacteria strains.</title>
        <authorList>
            <person name="Klenk H.-P."/>
        </authorList>
    </citation>
    <scope>NUCLEOTIDE SEQUENCE [LARGE SCALE GENOMIC DNA]</scope>
    <source>
        <strain evidence="2 3">DSM 44556</strain>
    </source>
</reference>
<dbReference type="RefSeq" id="WP_167157042.1">
    <property type="nucleotide sequence ID" value="NZ_JAANOW010000001.1"/>
</dbReference>
<evidence type="ECO:0000256" key="1">
    <source>
        <dbReference type="SAM" id="SignalP"/>
    </source>
</evidence>
<feature type="signal peptide" evidence="1">
    <location>
        <begin position="1"/>
        <end position="35"/>
    </location>
</feature>
<dbReference type="Proteomes" id="UP000547444">
    <property type="component" value="Unassembled WGS sequence"/>
</dbReference>
<dbReference type="EMBL" id="JAANOW010000001">
    <property type="protein sequence ID" value="NIH94502.1"/>
    <property type="molecule type" value="Genomic_DNA"/>
</dbReference>
<evidence type="ECO:0000313" key="2">
    <source>
        <dbReference type="EMBL" id="NIH94502.1"/>
    </source>
</evidence>
<comment type="caution">
    <text evidence="2">The sequence shown here is derived from an EMBL/GenBank/DDBJ whole genome shotgun (WGS) entry which is preliminary data.</text>
</comment>
<sequence length="176" mass="19544">MIRRKRDNCRRVVHWLSAFAWSSALTLVCAPPVLAEPNGGSPASPYPATYFILDYYDKVEYDDYFTSSAGGVWFSTPLGLNCGIWDRGSFGCSGDIRGAPPGTTNIGWVNGNVVTRYDWLLGVQFPSGRAERELAPRSYIEYNGTRCATMADASTYCARGPFRFFVTPTRTWLSPP</sequence>
<dbReference type="AlphaFoldDB" id="A0A7X5TXE7"/>
<name>A0A7X5TXE7_9MYCO</name>
<proteinExistence type="predicted"/>
<keyword evidence="3" id="KW-1185">Reference proteome</keyword>
<organism evidence="2 3">
    <name type="scientific">Mycolicibacterium fluoranthenivorans</name>
    <dbReference type="NCBI Taxonomy" id="258505"/>
    <lineage>
        <taxon>Bacteria</taxon>
        <taxon>Bacillati</taxon>
        <taxon>Actinomycetota</taxon>
        <taxon>Actinomycetes</taxon>
        <taxon>Mycobacteriales</taxon>
        <taxon>Mycobacteriaceae</taxon>
        <taxon>Mycolicibacterium</taxon>
    </lineage>
</organism>